<keyword evidence="8" id="KW-1185">Reference proteome</keyword>
<dbReference type="GO" id="GO:0005507">
    <property type="term" value="F:copper ion binding"/>
    <property type="evidence" value="ECO:0007669"/>
    <property type="project" value="InterPro"/>
</dbReference>
<dbReference type="InterPro" id="IPR008972">
    <property type="entry name" value="Cupredoxin"/>
</dbReference>
<protein>
    <recommendedName>
        <fullName evidence="6">DNA-directed DNA polymerase X domain-containing protein</fullName>
    </recommendedName>
</protein>
<dbReference type="AlphaFoldDB" id="A0A8S3RFV6"/>
<dbReference type="FunFam" id="3.30.210.10:FF:000005">
    <property type="entry name" value="DNA polymerase IV"/>
    <property type="match status" value="1"/>
</dbReference>
<dbReference type="SMART" id="SM00483">
    <property type="entry name" value="POLXc"/>
    <property type="match status" value="1"/>
</dbReference>
<feature type="domain" description="DNA-directed DNA polymerase X" evidence="6">
    <location>
        <begin position="1"/>
        <end position="277"/>
    </location>
</feature>
<dbReference type="PANTHER" id="PTHR11276">
    <property type="entry name" value="DNA POLYMERASE TYPE-X FAMILY MEMBER"/>
    <property type="match status" value="1"/>
</dbReference>
<dbReference type="Pfam" id="PF14791">
    <property type="entry name" value="DNA_pol_B_thumb"/>
    <property type="match status" value="1"/>
</dbReference>
<dbReference type="InterPro" id="IPR028207">
    <property type="entry name" value="DNA_pol_B_palm_palm"/>
</dbReference>
<comment type="caution">
    <text evidence="7">The sequence shown here is derived from an EMBL/GenBank/DDBJ whole genome shotgun (WGS) entry which is preliminary data.</text>
</comment>
<evidence type="ECO:0000256" key="2">
    <source>
        <dbReference type="ARBA" id="ARBA00010609"/>
    </source>
</evidence>
<dbReference type="Pfam" id="PF07732">
    <property type="entry name" value="Cu-oxidase_3"/>
    <property type="match status" value="1"/>
</dbReference>
<evidence type="ECO:0000259" key="6">
    <source>
        <dbReference type="SMART" id="SM00483"/>
    </source>
</evidence>
<evidence type="ECO:0000256" key="1">
    <source>
        <dbReference type="ARBA" id="ARBA00008323"/>
    </source>
</evidence>
<dbReference type="Pfam" id="PF14792">
    <property type="entry name" value="DNA_pol_B_palm"/>
    <property type="match status" value="1"/>
</dbReference>
<dbReference type="Gene3D" id="3.30.460.10">
    <property type="entry name" value="Beta Polymerase, domain 2"/>
    <property type="match status" value="1"/>
</dbReference>
<dbReference type="PRINTS" id="PR00870">
    <property type="entry name" value="DNAPOLXBETA"/>
</dbReference>
<dbReference type="GO" id="GO:0003887">
    <property type="term" value="F:DNA-directed DNA polymerase activity"/>
    <property type="evidence" value="ECO:0007669"/>
    <property type="project" value="InterPro"/>
</dbReference>
<dbReference type="PANTHER" id="PTHR11276:SF40">
    <property type="entry name" value="BRCT DOMAIN-CONTAINING PROTEIN"/>
    <property type="match status" value="1"/>
</dbReference>
<dbReference type="Gene3D" id="3.30.210.10">
    <property type="entry name" value="DNA polymerase, thumb domain"/>
    <property type="match status" value="1"/>
</dbReference>
<dbReference type="InterPro" id="IPR043519">
    <property type="entry name" value="NT_sf"/>
</dbReference>
<dbReference type="GO" id="GO:0003677">
    <property type="term" value="F:DNA binding"/>
    <property type="evidence" value="ECO:0007669"/>
    <property type="project" value="InterPro"/>
</dbReference>
<keyword evidence="3" id="KW-0237">DNA synthesis</keyword>
<dbReference type="InterPro" id="IPR019843">
    <property type="entry name" value="DNA_pol-X_BS"/>
</dbReference>
<organism evidence="7 8">
    <name type="scientific">Mytilus edulis</name>
    <name type="common">Blue mussel</name>
    <dbReference type="NCBI Taxonomy" id="6550"/>
    <lineage>
        <taxon>Eukaryota</taxon>
        <taxon>Metazoa</taxon>
        <taxon>Spiralia</taxon>
        <taxon>Lophotrochozoa</taxon>
        <taxon>Mollusca</taxon>
        <taxon>Bivalvia</taxon>
        <taxon>Autobranchia</taxon>
        <taxon>Pteriomorphia</taxon>
        <taxon>Mytilida</taxon>
        <taxon>Mytiloidea</taxon>
        <taxon>Mytilidae</taxon>
        <taxon>Mytilinae</taxon>
        <taxon>Mytilus</taxon>
    </lineage>
</organism>
<evidence type="ECO:0000256" key="4">
    <source>
        <dbReference type="ARBA" id="ARBA00022679"/>
    </source>
</evidence>
<keyword evidence="4" id="KW-0808">Transferase</keyword>
<dbReference type="GO" id="GO:0006303">
    <property type="term" value="P:double-strand break repair via nonhomologous end joining"/>
    <property type="evidence" value="ECO:0007669"/>
    <property type="project" value="TreeGrafter"/>
</dbReference>
<dbReference type="InterPro" id="IPR037160">
    <property type="entry name" value="DNA_Pol_thumb_sf"/>
</dbReference>
<dbReference type="InterPro" id="IPR011707">
    <property type="entry name" value="Cu-oxidase-like_N"/>
</dbReference>
<gene>
    <name evidence="7" type="ORF">MEDL_20107</name>
</gene>
<dbReference type="OrthoDB" id="2121828at2759"/>
<keyword evidence="5" id="KW-0548">Nucleotidyltransferase</keyword>
<dbReference type="InterPro" id="IPR002008">
    <property type="entry name" value="DNA_pol_X_beta-like"/>
</dbReference>
<comment type="similarity">
    <text evidence="1">Belongs to the DNA polymerase type-X family.</text>
</comment>
<dbReference type="Gene3D" id="2.60.40.420">
    <property type="entry name" value="Cupredoxins - blue copper proteins"/>
    <property type="match status" value="4"/>
</dbReference>
<sequence>MHKRVLDISKDWRVQWGLAFHDDLMNPVKSNEAYRFTEIIQTEAEKILPGIVVQLTGGFRRGKHQGHDIDILFTHPNGEETGFLPKLLTRLEKLNMVLCGSHESSSFHEKVLSEDFKLTARGQLDHFEKWLGICKLPKDLVSGDDAQIPLSNGLEKCTEIKENVDSLDDYEPKAKKQRKCHGDNSPFTIATSERDWIARRVDFIMSPYSQYYYALVGWTGSKQFNRDLRLYSQKVLNRKLTSHGFYDFTTGKTLPANSETEVFENLNLQYQHPKNRNLHSEQKIRYIAAEEILWDYAPSGRNLVSPTERDLKEQKIEHVYNKIIYKEYTDRYFNTTRDSPDYLGFIGPILRVEVGDELIVIFNNTASHSLSIHPHGVPYTKANEGSAYDGQTGVSPGSSYRYSWNITEESGPQFGEGCISHLYHSDVEFTKDVNTGLFGFILVCSKDKVLKKDEDAFFYFGEIDENLSHLANVSKDDSNTLHNINGFVYGNLPDLTFCVGAKTRLHVASLSRTDDVHTVRFHGQSFKFRNKRYDTLPVFSGVSLTAEVVPSEEGIWLLSSTSAYHKKGGMQALVTIKKCDNPRPIIDTSTKIRKYYISAENRSWDGQLRNSLFAYTNRQFDKEAQRSEKESYLGTVFGPVIKAEVGDVIKIVFYNKLNKTLTIKPAGLRTNKEYEGLIYNDNVSGKIKTAPGEKRTYYWFVPEFFGPVMGEDMCIPRYYYVDLDREPTMVGSILVCQQYSLDANDNQIIGGEDYFLFVFPSIANTTDINGLSKRSFPPLHLCTGETYRFHFMTLTNQPVTLLSKSDPFLMDGSSMSAIGLIPHLPTSVTLQPAREGLKEVSSFPDEMFGFSINVSRCGRSITNEDFKEVDEVTYLGIIKDRWSYTGRKLSTTKWKQLQIGDLKMSPRYKKAMFGYLYPNSNRLDFTRRLNYQGYLGHVFYTSVGESLKINIQNIADRNFSIYVPGVMADYTDFYHQDILEILLGIFHKVLALDLGMQNALQRLIFHPWILKKTYQLVFVNGMSVGALPDISYKFQSIHMSGVAFSKSSSFYVGYDVIALHPGTSASVKVTPKISGKWRLTGYTTDMHWNKLSATMNVPSNTGGAN</sequence>
<dbReference type="GO" id="GO:0005634">
    <property type="term" value="C:nucleus"/>
    <property type="evidence" value="ECO:0007669"/>
    <property type="project" value="TreeGrafter"/>
</dbReference>
<proteinExistence type="inferred from homology"/>
<dbReference type="SUPFAM" id="SSF49503">
    <property type="entry name" value="Cupredoxins"/>
    <property type="match status" value="4"/>
</dbReference>
<accession>A0A8S3RFV6</accession>
<dbReference type="InterPro" id="IPR002054">
    <property type="entry name" value="DNA-dir_DNA_pol_X"/>
</dbReference>
<evidence type="ECO:0000256" key="5">
    <source>
        <dbReference type="ARBA" id="ARBA00022695"/>
    </source>
</evidence>
<name>A0A8S3RFV6_MYTED</name>
<evidence type="ECO:0000256" key="3">
    <source>
        <dbReference type="ARBA" id="ARBA00022634"/>
    </source>
</evidence>
<evidence type="ECO:0000313" key="7">
    <source>
        <dbReference type="EMBL" id="CAG2205666.1"/>
    </source>
</evidence>
<dbReference type="SUPFAM" id="SSF81301">
    <property type="entry name" value="Nucleotidyltransferase"/>
    <property type="match status" value="1"/>
</dbReference>
<comment type="similarity">
    <text evidence="2">Belongs to the multicopper oxidase family.</text>
</comment>
<reference evidence="7" key="1">
    <citation type="submission" date="2021-03" db="EMBL/GenBank/DDBJ databases">
        <authorList>
            <person name="Bekaert M."/>
        </authorList>
    </citation>
    <scope>NUCLEOTIDE SEQUENCE</scope>
</reference>
<dbReference type="Proteomes" id="UP000683360">
    <property type="component" value="Unassembled WGS sequence"/>
</dbReference>
<dbReference type="EMBL" id="CAJPWZ010001029">
    <property type="protein sequence ID" value="CAG2205666.1"/>
    <property type="molecule type" value="Genomic_DNA"/>
</dbReference>
<dbReference type="InterPro" id="IPR022312">
    <property type="entry name" value="DNA_pol_X"/>
</dbReference>
<dbReference type="InterPro" id="IPR029398">
    <property type="entry name" value="PolB_thumb"/>
</dbReference>
<dbReference type="PRINTS" id="PR00869">
    <property type="entry name" value="DNAPOLX"/>
</dbReference>
<evidence type="ECO:0000313" key="8">
    <source>
        <dbReference type="Proteomes" id="UP000683360"/>
    </source>
</evidence>
<dbReference type="PROSITE" id="PS00522">
    <property type="entry name" value="DNA_POLYMERASE_X"/>
    <property type="match status" value="1"/>
</dbReference>